<reference evidence="2" key="1">
    <citation type="journal article" date="2020" name="New Phytol.">
        <title>Comparative genomics reveals dynamic genome evolution in host specialist ectomycorrhizal fungi.</title>
        <authorList>
            <person name="Lofgren L.A."/>
            <person name="Nguyen N.H."/>
            <person name="Vilgalys R."/>
            <person name="Ruytinx J."/>
            <person name="Liao H.L."/>
            <person name="Branco S."/>
            <person name="Kuo A."/>
            <person name="LaButti K."/>
            <person name="Lipzen A."/>
            <person name="Andreopoulos W."/>
            <person name="Pangilinan J."/>
            <person name="Riley R."/>
            <person name="Hundley H."/>
            <person name="Na H."/>
            <person name="Barry K."/>
            <person name="Grigoriev I.V."/>
            <person name="Stajich J.E."/>
            <person name="Kennedy P.G."/>
        </authorList>
    </citation>
    <scope>NUCLEOTIDE SEQUENCE</scope>
    <source>
        <strain evidence="2">DOB743</strain>
    </source>
</reference>
<proteinExistence type="predicted"/>
<dbReference type="OrthoDB" id="440424at2759"/>
<feature type="transmembrane region" description="Helical" evidence="1">
    <location>
        <begin position="159"/>
        <end position="185"/>
    </location>
</feature>
<sequence length="230" mass="25442">MDYTFQMLESPAGTRLLGYTDEFFQRAGEFYPSDRITELRKSVDSVASTATTLYQVVEEAAEQRGIPLYTVLRDLGNTFSDLFEELKEQFPPPDEAPSHEKRMTMISTVLDRVEECFLQVVGKLGMNKELLKSLTGSLKSGVKQVVVTIGDVSEQHPHLVWALAGIVINMLFAQGHLLLTILRIVGFGPLGPIKGGIAAWLQGWLFGPAVPKGGWFAMLQRLAMIGGNRL</sequence>
<gene>
    <name evidence="2" type="ORF">EV702DRAFT_1157788</name>
</gene>
<evidence type="ECO:0000256" key="1">
    <source>
        <dbReference type="SAM" id="Phobius"/>
    </source>
</evidence>
<evidence type="ECO:0000313" key="2">
    <source>
        <dbReference type="EMBL" id="KAG1763512.1"/>
    </source>
</evidence>
<keyword evidence="1" id="KW-0472">Membrane</keyword>
<evidence type="ECO:0000313" key="3">
    <source>
        <dbReference type="Proteomes" id="UP000714275"/>
    </source>
</evidence>
<keyword evidence="3" id="KW-1185">Reference proteome</keyword>
<keyword evidence="1" id="KW-1133">Transmembrane helix</keyword>
<accession>A0A9P6ZFH8</accession>
<dbReference type="InterPro" id="IPR038213">
    <property type="entry name" value="IFI6/IFI27-like_sf"/>
</dbReference>
<dbReference type="Proteomes" id="UP000714275">
    <property type="component" value="Unassembled WGS sequence"/>
</dbReference>
<protein>
    <submittedName>
        <fullName evidence="2">Uncharacterized protein</fullName>
    </submittedName>
</protein>
<keyword evidence="1" id="KW-0812">Transmembrane</keyword>
<dbReference type="AlphaFoldDB" id="A0A9P6ZFH8"/>
<comment type="caution">
    <text evidence="2">The sequence shown here is derived from an EMBL/GenBank/DDBJ whole genome shotgun (WGS) entry which is preliminary data.</text>
</comment>
<dbReference type="EMBL" id="JABBWD010000160">
    <property type="protein sequence ID" value="KAG1763512.1"/>
    <property type="molecule type" value="Genomic_DNA"/>
</dbReference>
<dbReference type="Gene3D" id="6.10.110.10">
    <property type="match status" value="1"/>
</dbReference>
<name>A0A9P6ZFH8_9AGAM</name>
<organism evidence="2 3">
    <name type="scientific">Suillus placidus</name>
    <dbReference type="NCBI Taxonomy" id="48579"/>
    <lineage>
        <taxon>Eukaryota</taxon>
        <taxon>Fungi</taxon>
        <taxon>Dikarya</taxon>
        <taxon>Basidiomycota</taxon>
        <taxon>Agaricomycotina</taxon>
        <taxon>Agaricomycetes</taxon>
        <taxon>Agaricomycetidae</taxon>
        <taxon>Boletales</taxon>
        <taxon>Suillineae</taxon>
        <taxon>Suillaceae</taxon>
        <taxon>Suillus</taxon>
    </lineage>
</organism>